<keyword evidence="2" id="KW-1185">Reference proteome</keyword>
<dbReference type="RefSeq" id="WP_276269360.1">
    <property type="nucleotide sequence ID" value="NZ_JARJLM010000702.1"/>
</dbReference>
<reference evidence="1 2" key="1">
    <citation type="submission" date="2023-03" db="EMBL/GenBank/DDBJ databases">
        <title>Draft assemblies of triclosan tolerant bacteria isolated from returned activated sludge.</title>
        <authorList>
            <person name="Van Hamelsveld S."/>
        </authorList>
    </citation>
    <scope>NUCLEOTIDE SEQUENCE [LARGE SCALE GENOMIC DNA]</scope>
    <source>
        <strain evidence="1 2">GW210010_S58</strain>
    </source>
</reference>
<sequence length="215" mass="23369">MRRRRFSSAVPGSKCDETWEQRTSLVNQEREQIVETLARIAFGAALCFSAATASAQAVPANGTVGTAATPKNWTAPSHRMLAQALVDETMAKHPELLSLTLQGEPPGHKDVHTMFAGSFPERIGKKSSDVDSLVITKGYSILDPRWKMNDSPRKSTYLLPLRDKAGQNIGLAVIVFKNPAATNKTEKEFFPAAAAIRDELAARTPSHAALFAPIQ</sequence>
<gene>
    <name evidence="1" type="ORF">P3W85_43415</name>
</gene>
<organism evidence="1 2">
    <name type="scientific">Cupriavidus basilensis</name>
    <dbReference type="NCBI Taxonomy" id="68895"/>
    <lineage>
        <taxon>Bacteria</taxon>
        <taxon>Pseudomonadati</taxon>
        <taxon>Pseudomonadota</taxon>
        <taxon>Betaproteobacteria</taxon>
        <taxon>Burkholderiales</taxon>
        <taxon>Burkholderiaceae</taxon>
        <taxon>Cupriavidus</taxon>
    </lineage>
</organism>
<proteinExistence type="predicted"/>
<comment type="caution">
    <text evidence="1">The sequence shown here is derived from an EMBL/GenBank/DDBJ whole genome shotgun (WGS) entry which is preliminary data.</text>
</comment>
<evidence type="ECO:0000313" key="2">
    <source>
        <dbReference type="Proteomes" id="UP001216674"/>
    </source>
</evidence>
<accession>A0ABT6B4E3</accession>
<dbReference type="Proteomes" id="UP001216674">
    <property type="component" value="Unassembled WGS sequence"/>
</dbReference>
<evidence type="ECO:0000313" key="1">
    <source>
        <dbReference type="EMBL" id="MDF3839740.1"/>
    </source>
</evidence>
<dbReference type="EMBL" id="JARJLM010000702">
    <property type="protein sequence ID" value="MDF3839740.1"/>
    <property type="molecule type" value="Genomic_DNA"/>
</dbReference>
<protein>
    <submittedName>
        <fullName evidence="1">Uncharacterized protein</fullName>
    </submittedName>
</protein>
<name>A0ABT6B4E3_9BURK</name>